<comment type="caution">
    <text evidence="1">The sequence shown here is derived from an EMBL/GenBank/DDBJ whole genome shotgun (WGS) entry which is preliminary data.</text>
</comment>
<evidence type="ECO:0000313" key="1">
    <source>
        <dbReference type="EMBL" id="TPG81959.1"/>
    </source>
</evidence>
<protein>
    <submittedName>
        <fullName evidence="1">Uncharacterized protein</fullName>
    </submittedName>
</protein>
<dbReference type="Proteomes" id="UP000317933">
    <property type="component" value="Unassembled WGS sequence"/>
</dbReference>
<proteinExistence type="predicted"/>
<accession>A0A502I4K7</accession>
<gene>
    <name evidence="1" type="ORF">EAH78_01870</name>
</gene>
<reference evidence="1 2" key="1">
    <citation type="journal article" date="2019" name="Environ. Microbiol.">
        <title>Species interactions and distinct microbial communities in high Arctic permafrost affected cryosols are associated with the CH4 and CO2 gas fluxes.</title>
        <authorList>
            <person name="Altshuler I."/>
            <person name="Hamel J."/>
            <person name="Turney S."/>
            <person name="Magnuson E."/>
            <person name="Levesque R."/>
            <person name="Greer C."/>
            <person name="Whyte L.G."/>
        </authorList>
    </citation>
    <scope>NUCLEOTIDE SEQUENCE [LARGE SCALE GENOMIC DNA]</scope>
    <source>
        <strain evidence="1 2">E3</strain>
    </source>
</reference>
<evidence type="ECO:0000313" key="2">
    <source>
        <dbReference type="Proteomes" id="UP000317933"/>
    </source>
</evidence>
<sequence>MHNVHLEGLPPKIKALTGHYPANAAGMAFTHHELSVENAVIPFSLSRPMRLSQAGTATFEMEHSYR</sequence>
<dbReference type="AlphaFoldDB" id="A0A502I4K7"/>
<organism evidence="1 2">
    <name type="scientific">Pseudomonas arsenicoxydans</name>
    <dbReference type="NCBI Taxonomy" id="702115"/>
    <lineage>
        <taxon>Bacteria</taxon>
        <taxon>Pseudomonadati</taxon>
        <taxon>Pseudomonadota</taxon>
        <taxon>Gammaproteobacteria</taxon>
        <taxon>Pseudomonadales</taxon>
        <taxon>Pseudomonadaceae</taxon>
        <taxon>Pseudomonas</taxon>
    </lineage>
</organism>
<dbReference type="EMBL" id="RCZE01000001">
    <property type="protein sequence ID" value="TPG81959.1"/>
    <property type="molecule type" value="Genomic_DNA"/>
</dbReference>
<name>A0A502I4K7_9PSED</name>